<dbReference type="Proteomes" id="UP000237000">
    <property type="component" value="Unassembled WGS sequence"/>
</dbReference>
<dbReference type="InParanoid" id="A0A2P5FM43"/>
<accession>A0A2P5FM43</accession>
<dbReference type="EMBL" id="JXTC01000022">
    <property type="protein sequence ID" value="PON98867.1"/>
    <property type="molecule type" value="Genomic_DNA"/>
</dbReference>
<dbReference type="OrthoDB" id="62853at2759"/>
<feature type="region of interest" description="Disordered" evidence="1">
    <location>
        <begin position="1"/>
        <end position="57"/>
    </location>
</feature>
<comment type="caution">
    <text evidence="2">The sequence shown here is derived from an EMBL/GenBank/DDBJ whole genome shotgun (WGS) entry which is preliminary data.</text>
</comment>
<evidence type="ECO:0000313" key="2">
    <source>
        <dbReference type="EMBL" id="PON98867.1"/>
    </source>
</evidence>
<sequence length="57" mass="6141">MAGFFRPPFERPPTNSMSFQHSAPSTVPTGAPISGHGVSQMLPSRPDMSALNCWRPA</sequence>
<keyword evidence="3" id="KW-1185">Reference proteome</keyword>
<organism evidence="2 3">
    <name type="scientific">Trema orientale</name>
    <name type="common">Charcoal tree</name>
    <name type="synonym">Celtis orientalis</name>
    <dbReference type="NCBI Taxonomy" id="63057"/>
    <lineage>
        <taxon>Eukaryota</taxon>
        <taxon>Viridiplantae</taxon>
        <taxon>Streptophyta</taxon>
        <taxon>Embryophyta</taxon>
        <taxon>Tracheophyta</taxon>
        <taxon>Spermatophyta</taxon>
        <taxon>Magnoliopsida</taxon>
        <taxon>eudicotyledons</taxon>
        <taxon>Gunneridae</taxon>
        <taxon>Pentapetalae</taxon>
        <taxon>rosids</taxon>
        <taxon>fabids</taxon>
        <taxon>Rosales</taxon>
        <taxon>Cannabaceae</taxon>
        <taxon>Trema</taxon>
    </lineage>
</organism>
<reference evidence="3" key="1">
    <citation type="submission" date="2016-06" db="EMBL/GenBank/DDBJ databases">
        <title>Parallel loss of symbiosis genes in relatives of nitrogen-fixing non-legume Parasponia.</title>
        <authorList>
            <person name="Van Velzen R."/>
            <person name="Holmer R."/>
            <person name="Bu F."/>
            <person name="Rutten L."/>
            <person name="Van Zeijl A."/>
            <person name="Liu W."/>
            <person name="Santuari L."/>
            <person name="Cao Q."/>
            <person name="Sharma T."/>
            <person name="Shen D."/>
            <person name="Roswanjaya Y."/>
            <person name="Wardhani T."/>
            <person name="Kalhor M.S."/>
            <person name="Jansen J."/>
            <person name="Van den Hoogen J."/>
            <person name="Gungor B."/>
            <person name="Hartog M."/>
            <person name="Hontelez J."/>
            <person name="Verver J."/>
            <person name="Yang W.-C."/>
            <person name="Schijlen E."/>
            <person name="Repin R."/>
            <person name="Schilthuizen M."/>
            <person name="Schranz E."/>
            <person name="Heidstra R."/>
            <person name="Miyata K."/>
            <person name="Fedorova E."/>
            <person name="Kohlen W."/>
            <person name="Bisseling T."/>
            <person name="Smit S."/>
            <person name="Geurts R."/>
        </authorList>
    </citation>
    <scope>NUCLEOTIDE SEQUENCE [LARGE SCALE GENOMIC DNA]</scope>
    <source>
        <strain evidence="3">cv. RG33-2</strain>
    </source>
</reference>
<dbReference type="STRING" id="63057.A0A2P5FM43"/>
<name>A0A2P5FM43_TREOI</name>
<gene>
    <name evidence="2" type="ORF">TorRG33x02_054820</name>
</gene>
<feature type="compositionally biased region" description="Polar residues" evidence="1">
    <location>
        <begin position="13"/>
        <end position="28"/>
    </location>
</feature>
<protein>
    <submittedName>
        <fullName evidence="2">Uncharacterized protein</fullName>
    </submittedName>
</protein>
<evidence type="ECO:0000313" key="3">
    <source>
        <dbReference type="Proteomes" id="UP000237000"/>
    </source>
</evidence>
<proteinExistence type="predicted"/>
<evidence type="ECO:0000256" key="1">
    <source>
        <dbReference type="SAM" id="MobiDB-lite"/>
    </source>
</evidence>
<dbReference type="AlphaFoldDB" id="A0A2P5FM43"/>